<keyword evidence="3" id="KW-1185">Reference proteome</keyword>
<accession>A0ABU9BWH2</accession>
<dbReference type="InterPro" id="IPR029068">
    <property type="entry name" value="Glyas_Bleomycin-R_OHBP_Dase"/>
</dbReference>
<sequence length="133" mass="14904">MPAHLRIARPVSQLARTIEMYRRGLGLTWLGGFEDHEGFDGAMLGEPGGAYHFEFTHSRQHPVPPTPTPEDLIVLYLPEAAEWQAACERLLNAGFLPVVSFNPYWDQRGRSFADPDGYRIVLQNAGWTNAQPA</sequence>
<evidence type="ECO:0000313" key="2">
    <source>
        <dbReference type="EMBL" id="MEK8033225.1"/>
    </source>
</evidence>
<dbReference type="SUPFAM" id="SSF54593">
    <property type="entry name" value="Glyoxalase/Bleomycin resistance protein/Dihydroxybiphenyl dioxygenase"/>
    <property type="match status" value="1"/>
</dbReference>
<feature type="domain" description="VOC" evidence="1">
    <location>
        <begin position="1"/>
        <end position="125"/>
    </location>
</feature>
<dbReference type="InterPro" id="IPR058998">
    <property type="entry name" value="YycE-like_N"/>
</dbReference>
<comment type="caution">
    <text evidence="2">The sequence shown here is derived from an EMBL/GenBank/DDBJ whole genome shotgun (WGS) entry which is preliminary data.</text>
</comment>
<dbReference type="Pfam" id="PF22659">
    <property type="entry name" value="YycE-like_C"/>
    <property type="match status" value="1"/>
</dbReference>
<dbReference type="InterPro" id="IPR037523">
    <property type="entry name" value="VOC_core"/>
</dbReference>
<dbReference type="Pfam" id="PF22658">
    <property type="entry name" value="YycE-like_N"/>
    <property type="match status" value="1"/>
</dbReference>
<reference evidence="2 3" key="1">
    <citation type="submission" date="2024-04" db="EMBL/GenBank/DDBJ databases">
        <title>Novel species of the genus Ideonella isolated from streams.</title>
        <authorList>
            <person name="Lu H."/>
        </authorList>
    </citation>
    <scope>NUCLEOTIDE SEQUENCE [LARGE SCALE GENOMIC DNA]</scope>
    <source>
        <strain evidence="2 3">DXS29W</strain>
    </source>
</reference>
<evidence type="ECO:0000259" key="1">
    <source>
        <dbReference type="PROSITE" id="PS51819"/>
    </source>
</evidence>
<dbReference type="RefSeq" id="WP_341427647.1">
    <property type="nucleotide sequence ID" value="NZ_JBBUTG010000015.1"/>
</dbReference>
<gene>
    <name evidence="2" type="ORF">AACH06_20590</name>
</gene>
<dbReference type="PROSITE" id="PS51819">
    <property type="entry name" value="VOC"/>
    <property type="match status" value="1"/>
</dbReference>
<name>A0ABU9BWH2_9BURK</name>
<dbReference type="CDD" id="cd06587">
    <property type="entry name" value="VOC"/>
    <property type="match status" value="1"/>
</dbReference>
<dbReference type="Gene3D" id="3.10.180.10">
    <property type="entry name" value="2,3-Dihydroxybiphenyl 1,2-Dioxygenase, domain 1"/>
    <property type="match status" value="1"/>
</dbReference>
<dbReference type="InterPro" id="IPR058997">
    <property type="entry name" value="YycE-like_C"/>
</dbReference>
<dbReference type="EMBL" id="JBBUTG010000015">
    <property type="protein sequence ID" value="MEK8033225.1"/>
    <property type="molecule type" value="Genomic_DNA"/>
</dbReference>
<protein>
    <submittedName>
        <fullName evidence="2">VOC family protein</fullName>
    </submittedName>
</protein>
<organism evidence="2 3">
    <name type="scientific">Ideonella lacteola</name>
    <dbReference type="NCBI Taxonomy" id="2984193"/>
    <lineage>
        <taxon>Bacteria</taxon>
        <taxon>Pseudomonadati</taxon>
        <taxon>Pseudomonadota</taxon>
        <taxon>Betaproteobacteria</taxon>
        <taxon>Burkholderiales</taxon>
        <taxon>Sphaerotilaceae</taxon>
        <taxon>Ideonella</taxon>
    </lineage>
</organism>
<proteinExistence type="predicted"/>
<dbReference type="Proteomes" id="UP001371218">
    <property type="component" value="Unassembled WGS sequence"/>
</dbReference>
<evidence type="ECO:0000313" key="3">
    <source>
        <dbReference type="Proteomes" id="UP001371218"/>
    </source>
</evidence>